<accession>A0A8X7WSL2</accession>
<proteinExistence type="predicted"/>
<gene>
    <name evidence="2" type="ORF">Bca52824_005925</name>
</gene>
<dbReference type="OrthoDB" id="10369329at2759"/>
<keyword evidence="3" id="KW-1185">Reference proteome</keyword>
<sequence length="214" mass="23868">MKKVYKAEHNESCLGASVTKKEPTYVDGNAILSLRNQRTGNVEKSSGSRVLNWFTLSSPIIKACWSHLGRGPEAFLCVLQIGTKMSDVSTPSSSRPRRRRGGRRTSTTPTSAPPLPPPPPRVWLEKIKWDLTYVEMTYHCQCKNKVEMDLFKTGLCEIIVAPYSSEIEKKIPDVQVNWTGNTQVRIRCTCECGAGCVATINFTEDTLSFEANLP</sequence>
<reference evidence="2 3" key="1">
    <citation type="submission" date="2020-02" db="EMBL/GenBank/DDBJ databases">
        <authorList>
            <person name="Ma Q."/>
            <person name="Huang Y."/>
            <person name="Song X."/>
            <person name="Pei D."/>
        </authorList>
    </citation>
    <scope>NUCLEOTIDE SEQUENCE [LARGE SCALE GENOMIC DNA]</scope>
    <source>
        <strain evidence="2">Sxm20200214</strain>
        <tissue evidence="2">Leaf</tissue>
    </source>
</reference>
<evidence type="ECO:0000256" key="1">
    <source>
        <dbReference type="SAM" id="MobiDB-lite"/>
    </source>
</evidence>
<dbReference type="Proteomes" id="UP000886595">
    <property type="component" value="Unassembled WGS sequence"/>
</dbReference>
<feature type="region of interest" description="Disordered" evidence="1">
    <location>
        <begin position="86"/>
        <end position="119"/>
    </location>
</feature>
<organism evidence="2 3">
    <name type="scientific">Brassica carinata</name>
    <name type="common">Ethiopian mustard</name>
    <name type="synonym">Abyssinian cabbage</name>
    <dbReference type="NCBI Taxonomy" id="52824"/>
    <lineage>
        <taxon>Eukaryota</taxon>
        <taxon>Viridiplantae</taxon>
        <taxon>Streptophyta</taxon>
        <taxon>Embryophyta</taxon>
        <taxon>Tracheophyta</taxon>
        <taxon>Spermatophyta</taxon>
        <taxon>Magnoliopsida</taxon>
        <taxon>eudicotyledons</taxon>
        <taxon>Gunneridae</taxon>
        <taxon>Pentapetalae</taxon>
        <taxon>rosids</taxon>
        <taxon>malvids</taxon>
        <taxon>Brassicales</taxon>
        <taxon>Brassicaceae</taxon>
        <taxon>Brassiceae</taxon>
        <taxon>Brassica</taxon>
    </lineage>
</organism>
<evidence type="ECO:0000313" key="2">
    <source>
        <dbReference type="EMBL" id="KAG2334745.1"/>
    </source>
</evidence>
<dbReference type="AlphaFoldDB" id="A0A8X7WSL2"/>
<evidence type="ECO:0000313" key="3">
    <source>
        <dbReference type="Proteomes" id="UP000886595"/>
    </source>
</evidence>
<comment type="caution">
    <text evidence="2">The sequence shown here is derived from an EMBL/GenBank/DDBJ whole genome shotgun (WGS) entry which is preliminary data.</text>
</comment>
<name>A0A8X7WSL2_BRACI</name>
<dbReference type="EMBL" id="JAAMPC010000001">
    <property type="protein sequence ID" value="KAG2334745.1"/>
    <property type="molecule type" value="Genomic_DNA"/>
</dbReference>
<protein>
    <submittedName>
        <fullName evidence="2">Uncharacterized protein</fullName>
    </submittedName>
</protein>